<organism evidence="2 3">
    <name type="scientific">Atractosteus spatula</name>
    <name type="common">Alligator gar</name>
    <name type="synonym">Lepisosteus spatula</name>
    <dbReference type="NCBI Taxonomy" id="7917"/>
    <lineage>
        <taxon>Eukaryota</taxon>
        <taxon>Metazoa</taxon>
        <taxon>Chordata</taxon>
        <taxon>Craniata</taxon>
        <taxon>Vertebrata</taxon>
        <taxon>Euteleostomi</taxon>
        <taxon>Actinopterygii</taxon>
        <taxon>Neopterygii</taxon>
        <taxon>Holostei</taxon>
        <taxon>Semionotiformes</taxon>
        <taxon>Lepisosteidae</taxon>
        <taxon>Atractosteus</taxon>
    </lineage>
</organism>
<feature type="non-terminal residue" evidence="2">
    <location>
        <position position="1"/>
    </location>
</feature>
<reference evidence="2" key="1">
    <citation type="journal article" date="2021" name="Cell">
        <title>Tracing the genetic footprints of vertebrate landing in non-teleost ray-finned fishes.</title>
        <authorList>
            <person name="Bi X."/>
            <person name="Wang K."/>
            <person name="Yang L."/>
            <person name="Pan H."/>
            <person name="Jiang H."/>
            <person name="Wei Q."/>
            <person name="Fang M."/>
            <person name="Yu H."/>
            <person name="Zhu C."/>
            <person name="Cai Y."/>
            <person name="He Y."/>
            <person name="Gan X."/>
            <person name="Zeng H."/>
            <person name="Yu D."/>
            <person name="Zhu Y."/>
            <person name="Jiang H."/>
            <person name="Qiu Q."/>
            <person name="Yang H."/>
            <person name="Zhang Y.E."/>
            <person name="Wang W."/>
            <person name="Zhu M."/>
            <person name="He S."/>
            <person name="Zhang G."/>
        </authorList>
    </citation>
    <scope>NUCLEOTIDE SEQUENCE</scope>
    <source>
        <strain evidence="2">Allg_001</strain>
    </source>
</reference>
<dbReference type="PANTHER" id="PTHR21463:SF0">
    <property type="entry name" value="ANGIOPOIETIN-LIKE PROTEIN 8"/>
    <property type="match status" value="1"/>
</dbReference>
<proteinExistence type="predicted"/>
<sequence length="205" mass="23106">MKTSHIIQLCFCFPGLCPGDKSPGQDPEELFAPPGQADILSHGLLQLASALREETLYSSKRMENIVDSLSAFSETLSELRTKGAEVLETWADLKRDGQVFTIQRERLQKSAEELRHQFDSLEGCKDALAKRLAIAERKVQWTSQPSLGLQQPLNPTLLKSSVEVQSRLLTELEAVVAIQEEQINQQEQHIEAMQNQVFNYKKNTN</sequence>
<evidence type="ECO:0000313" key="2">
    <source>
        <dbReference type="EMBL" id="MBN3322148.1"/>
    </source>
</evidence>
<evidence type="ECO:0000313" key="3">
    <source>
        <dbReference type="Proteomes" id="UP000736164"/>
    </source>
</evidence>
<dbReference type="InterPro" id="IPR026614">
    <property type="entry name" value="ANGPTL8"/>
</dbReference>
<evidence type="ECO:0000256" key="1">
    <source>
        <dbReference type="SAM" id="Coils"/>
    </source>
</evidence>
<keyword evidence="1" id="KW-0175">Coiled coil</keyword>
<dbReference type="GO" id="GO:0070328">
    <property type="term" value="P:triglyceride homeostasis"/>
    <property type="evidence" value="ECO:0007669"/>
    <property type="project" value="InterPro"/>
</dbReference>
<dbReference type="PANTHER" id="PTHR21463">
    <property type="entry name" value="ANGIOPOIETIN-LIKE PROTEIN 8"/>
    <property type="match status" value="1"/>
</dbReference>
<keyword evidence="3" id="KW-1185">Reference proteome</keyword>
<comment type="caution">
    <text evidence="2">The sequence shown here is derived from an EMBL/GenBank/DDBJ whole genome shotgun (WGS) entry which is preliminary data.</text>
</comment>
<feature type="coiled-coil region" evidence="1">
    <location>
        <begin position="169"/>
        <end position="203"/>
    </location>
</feature>
<protein>
    <submittedName>
        <fullName evidence="2">ANGL3 protein</fullName>
    </submittedName>
</protein>
<feature type="non-terminal residue" evidence="2">
    <location>
        <position position="205"/>
    </location>
</feature>
<gene>
    <name evidence="2" type="primary">Angptl3_0</name>
    <name evidence="2" type="ORF">GTO95_0000983</name>
</gene>
<dbReference type="AlphaFoldDB" id="A0A8J7TFN9"/>
<accession>A0A8J7TFN9</accession>
<dbReference type="EMBL" id="JAAWVO010058813">
    <property type="protein sequence ID" value="MBN3322148.1"/>
    <property type="molecule type" value="Genomic_DNA"/>
</dbReference>
<name>A0A8J7TFN9_ATRSP</name>
<dbReference type="GO" id="GO:0019216">
    <property type="term" value="P:regulation of lipid metabolic process"/>
    <property type="evidence" value="ECO:0007669"/>
    <property type="project" value="InterPro"/>
</dbReference>
<dbReference type="Proteomes" id="UP000736164">
    <property type="component" value="Unassembled WGS sequence"/>
</dbReference>